<accession>A0A914QJL8</accession>
<feature type="region of interest" description="Disordered" evidence="1">
    <location>
        <begin position="606"/>
        <end position="626"/>
    </location>
</feature>
<dbReference type="WBParaSite" id="PDA_v2.g29818.t1">
    <property type="protein sequence ID" value="PDA_v2.g29818.t1"/>
    <property type="gene ID" value="PDA_v2.g29818"/>
</dbReference>
<keyword evidence="3" id="KW-0732">Signal</keyword>
<dbReference type="AlphaFoldDB" id="A0A914QJL8"/>
<protein>
    <submittedName>
        <fullName evidence="5">Uncharacterized protein</fullName>
    </submittedName>
</protein>
<keyword evidence="2" id="KW-0812">Transmembrane</keyword>
<sequence>MHFNVSTVFWVIVIFFYTVTCINNGCNDVQIHPNYPEYVNNQTYGFLSINTAVIGEEASLFWIWYQNSPEIIIEIETIENHQTNPFVYFGKGGDECKLKSGEILKDKCMCIQKPGGGFVSIKAWSTEGPVILKLNQGPVNLPAYLHFYLEKNKIKLVDECPNTRELFEKTQKTYKDFRKYDRKWIDLKKEDTVIWAPVSTFEHYIEIEISKNLTKTETIGIEFNGQSPEGIYEPMPKNLKIFLGNDLCQQFPAFFGYNRYVIKVKNTDLFKFSITEKRGNSKKLPLYYLEREKNGPSIPANHLRNYSMTYTAPTTPSLTSSKPSTTIADTSMSSLISSSNIPTISKSTTTFNPLSPSSSTTIAPVIQTSTTTFAPSSTSLNGTFANGIKSPATAAAPTPMPLKAATSKSEESGLSLEILIPLIIGCLLILLIIICIIVICIIRNRRRKKRQNAKNRGKQTRQKRSAIKNAFVTLVGEDEAECEGKEEEESKSIQKSLQQQQPSTPSSLQSNPVMPLQIYLPPTEQNPSTPASSNLVPSKEQASKMPDPLLPLQQTQSIKESEKSNSFDQTARAAKYEKRDPRFPHLIPGTIEFLVAQSQFIEQDSKNLQRSGTVDDSKHAQFLHDH</sequence>
<feature type="compositionally biased region" description="Polar residues" evidence="1">
    <location>
        <begin position="523"/>
        <end position="536"/>
    </location>
</feature>
<dbReference type="Proteomes" id="UP000887578">
    <property type="component" value="Unplaced"/>
</dbReference>
<name>A0A914QJL8_9BILA</name>
<evidence type="ECO:0000256" key="1">
    <source>
        <dbReference type="SAM" id="MobiDB-lite"/>
    </source>
</evidence>
<evidence type="ECO:0000256" key="2">
    <source>
        <dbReference type="SAM" id="Phobius"/>
    </source>
</evidence>
<keyword evidence="2" id="KW-1133">Transmembrane helix</keyword>
<feature type="compositionally biased region" description="Low complexity" evidence="1">
    <location>
        <begin position="493"/>
        <end position="510"/>
    </location>
</feature>
<feature type="signal peptide" evidence="3">
    <location>
        <begin position="1"/>
        <end position="21"/>
    </location>
</feature>
<keyword evidence="4" id="KW-1185">Reference proteome</keyword>
<evidence type="ECO:0000313" key="5">
    <source>
        <dbReference type="WBParaSite" id="PDA_v2.g29818.t1"/>
    </source>
</evidence>
<organism evidence="4 5">
    <name type="scientific">Panagrolaimus davidi</name>
    <dbReference type="NCBI Taxonomy" id="227884"/>
    <lineage>
        <taxon>Eukaryota</taxon>
        <taxon>Metazoa</taxon>
        <taxon>Ecdysozoa</taxon>
        <taxon>Nematoda</taxon>
        <taxon>Chromadorea</taxon>
        <taxon>Rhabditida</taxon>
        <taxon>Tylenchina</taxon>
        <taxon>Panagrolaimomorpha</taxon>
        <taxon>Panagrolaimoidea</taxon>
        <taxon>Panagrolaimidae</taxon>
        <taxon>Panagrolaimus</taxon>
    </lineage>
</organism>
<proteinExistence type="predicted"/>
<feature type="region of interest" description="Disordered" evidence="1">
    <location>
        <begin position="478"/>
        <end position="581"/>
    </location>
</feature>
<feature type="chain" id="PRO_5037666234" evidence="3">
    <location>
        <begin position="22"/>
        <end position="626"/>
    </location>
</feature>
<feature type="compositionally biased region" description="Acidic residues" evidence="1">
    <location>
        <begin position="478"/>
        <end position="489"/>
    </location>
</feature>
<keyword evidence="2" id="KW-0472">Membrane</keyword>
<reference evidence="5" key="1">
    <citation type="submission" date="2022-11" db="UniProtKB">
        <authorList>
            <consortium name="WormBaseParasite"/>
        </authorList>
    </citation>
    <scope>IDENTIFICATION</scope>
</reference>
<evidence type="ECO:0000256" key="3">
    <source>
        <dbReference type="SAM" id="SignalP"/>
    </source>
</evidence>
<evidence type="ECO:0000313" key="4">
    <source>
        <dbReference type="Proteomes" id="UP000887578"/>
    </source>
</evidence>
<feature type="transmembrane region" description="Helical" evidence="2">
    <location>
        <begin position="418"/>
        <end position="442"/>
    </location>
</feature>